<sequence length="248" mass="27729">MIQILGDSSKKITYALLDTGSWTTSRASICNGVFQILAQKDNWTRYDAVRLPLYDVAGATGQPQVCIDYRPSDKPAASRTQLSGQFIINVANLLSGRPRSISEDEEDEALRVFACVLGMIEEQIALHRQHTSLLKSPTPTPDICDAAIWGNVACSADRATANLLALECASRMAPNEYFNPEMLVTEIDPDKSKHKEKHPEANNLNKDISIQSDEQVPAAFWRLLCPENYTWRWILDLDDLHTLGQIQE</sequence>
<dbReference type="AlphaFoldDB" id="A0A0D2NM64"/>
<dbReference type="Proteomes" id="UP000054270">
    <property type="component" value="Unassembled WGS sequence"/>
</dbReference>
<name>A0A0D2NM64_HYPSF</name>
<gene>
    <name evidence="1" type="ORF">HYPSUDRAFT_1001241</name>
</gene>
<evidence type="ECO:0000313" key="1">
    <source>
        <dbReference type="EMBL" id="KJA17761.1"/>
    </source>
</evidence>
<evidence type="ECO:0000313" key="2">
    <source>
        <dbReference type="Proteomes" id="UP000054270"/>
    </source>
</evidence>
<proteinExistence type="predicted"/>
<reference evidence="2" key="1">
    <citation type="submission" date="2014-04" db="EMBL/GenBank/DDBJ databases">
        <title>Evolutionary Origins and Diversification of the Mycorrhizal Mutualists.</title>
        <authorList>
            <consortium name="DOE Joint Genome Institute"/>
            <consortium name="Mycorrhizal Genomics Consortium"/>
            <person name="Kohler A."/>
            <person name="Kuo A."/>
            <person name="Nagy L.G."/>
            <person name="Floudas D."/>
            <person name="Copeland A."/>
            <person name="Barry K.W."/>
            <person name="Cichocki N."/>
            <person name="Veneault-Fourrey C."/>
            <person name="LaButti K."/>
            <person name="Lindquist E.A."/>
            <person name="Lipzen A."/>
            <person name="Lundell T."/>
            <person name="Morin E."/>
            <person name="Murat C."/>
            <person name="Riley R."/>
            <person name="Ohm R."/>
            <person name="Sun H."/>
            <person name="Tunlid A."/>
            <person name="Henrissat B."/>
            <person name="Grigoriev I.V."/>
            <person name="Hibbett D.S."/>
            <person name="Martin F."/>
        </authorList>
    </citation>
    <scope>NUCLEOTIDE SEQUENCE [LARGE SCALE GENOMIC DNA]</scope>
    <source>
        <strain evidence="2">FD-334 SS-4</strain>
    </source>
</reference>
<dbReference type="EMBL" id="KN817598">
    <property type="protein sequence ID" value="KJA17761.1"/>
    <property type="molecule type" value="Genomic_DNA"/>
</dbReference>
<protein>
    <submittedName>
        <fullName evidence="1">Uncharacterized protein</fullName>
    </submittedName>
</protein>
<keyword evidence="2" id="KW-1185">Reference proteome</keyword>
<accession>A0A0D2NM64</accession>
<organism evidence="1 2">
    <name type="scientific">Hypholoma sublateritium (strain FD-334 SS-4)</name>
    <dbReference type="NCBI Taxonomy" id="945553"/>
    <lineage>
        <taxon>Eukaryota</taxon>
        <taxon>Fungi</taxon>
        <taxon>Dikarya</taxon>
        <taxon>Basidiomycota</taxon>
        <taxon>Agaricomycotina</taxon>
        <taxon>Agaricomycetes</taxon>
        <taxon>Agaricomycetidae</taxon>
        <taxon>Agaricales</taxon>
        <taxon>Agaricineae</taxon>
        <taxon>Strophariaceae</taxon>
        <taxon>Hypholoma</taxon>
    </lineage>
</organism>